<dbReference type="InterPro" id="IPR012337">
    <property type="entry name" value="RNaseH-like_sf"/>
</dbReference>
<keyword evidence="2" id="KW-0540">Nuclease</keyword>
<evidence type="ECO:0000259" key="1">
    <source>
        <dbReference type="Pfam" id="PF13482"/>
    </source>
</evidence>
<evidence type="ECO:0000313" key="2">
    <source>
        <dbReference type="EMBL" id="MBM3331911.1"/>
    </source>
</evidence>
<keyword evidence="2" id="KW-0378">Hydrolase</keyword>
<proteinExistence type="predicted"/>
<gene>
    <name evidence="2" type="ORF">FJY68_08705</name>
</gene>
<dbReference type="InterPro" id="IPR038720">
    <property type="entry name" value="YprB_RNase_H-like_dom"/>
</dbReference>
<dbReference type="GO" id="GO:0003676">
    <property type="term" value="F:nucleic acid binding"/>
    <property type="evidence" value="ECO:0007669"/>
    <property type="project" value="InterPro"/>
</dbReference>
<dbReference type="PANTHER" id="PTHR38462">
    <property type="entry name" value="EXONUCLEASE-LIKE PROTEIN"/>
    <property type="match status" value="1"/>
</dbReference>
<dbReference type="Gene3D" id="3.30.420.10">
    <property type="entry name" value="Ribonuclease H-like superfamily/Ribonuclease H"/>
    <property type="match status" value="1"/>
</dbReference>
<feature type="domain" description="YprB ribonuclease H-like" evidence="1">
    <location>
        <begin position="7"/>
        <end position="162"/>
    </location>
</feature>
<protein>
    <submittedName>
        <fullName evidence="2">Exonuclease</fullName>
    </submittedName>
</protein>
<dbReference type="AlphaFoldDB" id="A0A937XHU9"/>
<dbReference type="Pfam" id="PF13482">
    <property type="entry name" value="RNase_H_2"/>
    <property type="match status" value="1"/>
</dbReference>
<name>A0A937XHU9_UNCW3</name>
<keyword evidence="2" id="KW-0269">Exonuclease</keyword>
<dbReference type="PANTHER" id="PTHR38462:SF1">
    <property type="entry name" value="YPRB RIBONUCLEASE H-LIKE DOMAIN-CONTAINING PROTEIN"/>
    <property type="match status" value="1"/>
</dbReference>
<evidence type="ECO:0000313" key="3">
    <source>
        <dbReference type="Proteomes" id="UP000779900"/>
    </source>
</evidence>
<dbReference type="Proteomes" id="UP000779900">
    <property type="component" value="Unassembled WGS sequence"/>
</dbReference>
<organism evidence="2 3">
    <name type="scientific">candidate division WOR-3 bacterium</name>
    <dbReference type="NCBI Taxonomy" id="2052148"/>
    <lineage>
        <taxon>Bacteria</taxon>
        <taxon>Bacteria division WOR-3</taxon>
    </lineage>
</organism>
<dbReference type="EMBL" id="VGIR01000050">
    <property type="protein sequence ID" value="MBM3331911.1"/>
    <property type="molecule type" value="Genomic_DNA"/>
</dbReference>
<dbReference type="InterPro" id="IPR036397">
    <property type="entry name" value="RNaseH_sf"/>
</dbReference>
<dbReference type="GO" id="GO:0004527">
    <property type="term" value="F:exonuclease activity"/>
    <property type="evidence" value="ECO:0007669"/>
    <property type="project" value="UniProtKB-KW"/>
</dbReference>
<dbReference type="SUPFAM" id="SSF53098">
    <property type="entry name" value="Ribonuclease H-like"/>
    <property type="match status" value="1"/>
</dbReference>
<reference evidence="2" key="1">
    <citation type="submission" date="2019-03" db="EMBL/GenBank/DDBJ databases">
        <title>Lake Tanganyika Metagenome-Assembled Genomes (MAGs).</title>
        <authorList>
            <person name="Tran P."/>
        </authorList>
    </citation>
    <scope>NUCLEOTIDE SEQUENCE</scope>
    <source>
        <strain evidence="2">K_DeepCast_150m_m2_040</strain>
    </source>
</reference>
<comment type="caution">
    <text evidence="2">The sequence shown here is derived from an EMBL/GenBank/DDBJ whole genome shotgun (WGS) entry which is preliminary data.</text>
</comment>
<sequence length="164" mass="18802">MNSSVRAYVDIETTGLNRYQYDLTVVGICLELGRSRKVFQFYDATLTRKNVLEAVKHADVLYTFNGERFDLPFIGHHLGLDLAKHLEHRDLMYHCWDRGLRGGQKSIERQLGIGRKTAGLDGADAVDLWFDYREGGSRRALSKLLRYNAEDVTNLARIRSKLVL</sequence>
<accession>A0A937XHU9</accession>